<keyword evidence="16" id="KW-1133">Transmembrane helix</keyword>
<feature type="transmembrane region" description="Helical" evidence="16">
    <location>
        <begin position="77"/>
        <end position="105"/>
    </location>
</feature>
<keyword evidence="16" id="KW-0812">Transmembrane</keyword>
<dbReference type="RefSeq" id="WP_215787606.1">
    <property type="nucleotide sequence ID" value="NZ_JAHKKG010000004.1"/>
</dbReference>
<dbReference type="Pfam" id="PF02518">
    <property type="entry name" value="HATPase_c"/>
    <property type="match status" value="1"/>
</dbReference>
<evidence type="ECO:0000256" key="16">
    <source>
        <dbReference type="SAM" id="Phobius"/>
    </source>
</evidence>
<feature type="transmembrane region" description="Helical" evidence="16">
    <location>
        <begin position="117"/>
        <end position="140"/>
    </location>
</feature>
<comment type="subcellular location">
    <subcellularLocation>
        <location evidence="3">Cytoplasm</location>
    </subcellularLocation>
</comment>
<gene>
    <name evidence="18" type="ORF">KOI35_14630</name>
</gene>
<feature type="transmembrane region" description="Helical" evidence="16">
    <location>
        <begin position="20"/>
        <end position="39"/>
    </location>
</feature>
<evidence type="ECO:0000256" key="5">
    <source>
        <dbReference type="ARBA" id="ARBA00017322"/>
    </source>
</evidence>
<comment type="catalytic activity">
    <reaction evidence="1">
        <text>ATP + protein L-histidine = ADP + protein N-phospho-L-histidine.</text>
        <dbReference type="EC" id="2.7.13.3"/>
    </reaction>
</comment>
<dbReference type="InterPro" id="IPR050482">
    <property type="entry name" value="Sensor_HK_TwoCompSys"/>
</dbReference>
<comment type="caution">
    <text evidence="18">The sequence shown here is derived from an EMBL/GenBank/DDBJ whole genome shotgun (WGS) entry which is preliminary data.</text>
</comment>
<evidence type="ECO:0000313" key="19">
    <source>
        <dbReference type="Proteomes" id="UP001519654"/>
    </source>
</evidence>
<feature type="domain" description="Histidine kinase" evidence="17">
    <location>
        <begin position="323"/>
        <end position="416"/>
    </location>
</feature>
<organism evidence="18 19">
    <name type="scientific">Paractinoplanes bogorensis</name>
    <dbReference type="NCBI Taxonomy" id="1610840"/>
    <lineage>
        <taxon>Bacteria</taxon>
        <taxon>Bacillati</taxon>
        <taxon>Actinomycetota</taxon>
        <taxon>Actinomycetes</taxon>
        <taxon>Micromonosporales</taxon>
        <taxon>Micromonosporaceae</taxon>
        <taxon>Paractinoplanes</taxon>
    </lineage>
</organism>
<evidence type="ECO:0000256" key="4">
    <source>
        <dbReference type="ARBA" id="ARBA00012438"/>
    </source>
</evidence>
<dbReference type="PANTHER" id="PTHR24421">
    <property type="entry name" value="NITRATE/NITRITE SENSOR PROTEIN NARX-RELATED"/>
    <property type="match status" value="1"/>
</dbReference>
<dbReference type="InterPro" id="IPR004358">
    <property type="entry name" value="Sig_transdc_His_kin-like_C"/>
</dbReference>
<evidence type="ECO:0000256" key="13">
    <source>
        <dbReference type="ARBA" id="ARBA00023014"/>
    </source>
</evidence>
<evidence type="ECO:0000256" key="7">
    <source>
        <dbReference type="ARBA" id="ARBA00022490"/>
    </source>
</evidence>
<dbReference type="EMBL" id="JAHKKG010000004">
    <property type="protein sequence ID" value="MBU2664736.1"/>
    <property type="molecule type" value="Genomic_DNA"/>
</dbReference>
<keyword evidence="19" id="KW-1185">Reference proteome</keyword>
<protein>
    <recommendedName>
        <fullName evidence="5">Oxygen sensor histidine kinase NreB</fullName>
        <ecNumber evidence="4">2.7.13.3</ecNumber>
    </recommendedName>
    <alternativeName>
        <fullName evidence="15">Nitrogen regulation protein B</fullName>
    </alternativeName>
</protein>
<evidence type="ECO:0000256" key="10">
    <source>
        <dbReference type="ARBA" id="ARBA00022777"/>
    </source>
</evidence>
<reference evidence="18 19" key="1">
    <citation type="submission" date="2021-06" db="EMBL/GenBank/DDBJ databases">
        <title>Actinoplanes lichenicola sp. nov., and Actinoplanes ovalisporus sp. nov., isolated from lichen in Thailand.</title>
        <authorList>
            <person name="Saeng-In P."/>
            <person name="Kanchanasin P."/>
            <person name="Yuki M."/>
            <person name="Kudo T."/>
            <person name="Ohkuma M."/>
            <person name="Phongsopitanun W."/>
            <person name="Tanasupawat S."/>
        </authorList>
    </citation>
    <scope>NUCLEOTIDE SEQUENCE [LARGE SCALE GENOMIC DNA]</scope>
    <source>
        <strain evidence="18 19">NBRC 110975</strain>
    </source>
</reference>
<dbReference type="SMART" id="SM00387">
    <property type="entry name" value="HATPase_c"/>
    <property type="match status" value="1"/>
</dbReference>
<keyword evidence="16" id="KW-0472">Membrane</keyword>
<dbReference type="InterPro" id="IPR003594">
    <property type="entry name" value="HATPase_dom"/>
</dbReference>
<dbReference type="PANTHER" id="PTHR24421:SF62">
    <property type="entry name" value="SENSORY TRANSDUCTION HISTIDINE KINASE"/>
    <property type="match status" value="1"/>
</dbReference>
<evidence type="ECO:0000256" key="3">
    <source>
        <dbReference type="ARBA" id="ARBA00004496"/>
    </source>
</evidence>
<comment type="function">
    <text evidence="14">Member of the two-component regulatory system NreB/NreC involved in the control of dissimilatory nitrate/nitrite reduction in response to oxygen. NreB functions as a direct oxygen sensor histidine kinase which is autophosphorylated, in the absence of oxygen, probably at the conserved histidine residue, and transfers its phosphate group probably to a conserved aspartate residue of NreC. NreB/NreC activates the expression of the nitrate (narGHJI) and nitrite (nir) reductase operons, as well as the putative nitrate transporter gene narT.</text>
</comment>
<sequence length="418" mass="44206">MSVEAELRAEFDRGERQETAVFNVLPYALLAAATLLTLLQPLWGAPVRLPVVLALAGAVTLWMLWFHTLHPQGRMGLYYVGLMGLTTGLVALAPVYGLFAFAGYPQAFAYLSGRWRYAGAAATATVSAVAYLGGAAGLAAGAWWEWLAVSAISIALASVFFAFSERVDVRDHRQKRALAALRESQLELQAALAENAELHARLLESARAAGVLDERQRMAREFHDTVAQGLAGIVTQLQAAEPDLDGPPAALGHVGAAIDLARDSLAETRRTVHAVQPAMLAEAELPAAIGDVARRWGDAHRIDVELTITGDPRPMHPDVELALLRTAQEALANVAKHAGAGRVGLTLSYLDDLVTLDVRDDGAGFVPGTTWAGDAARGGFGLAGMRQRVQRLAGRLEIESEPGGGTAISVAVPAIPAG</sequence>
<evidence type="ECO:0000313" key="18">
    <source>
        <dbReference type="EMBL" id="MBU2664736.1"/>
    </source>
</evidence>
<keyword evidence="7" id="KW-0963">Cytoplasm</keyword>
<dbReference type="PRINTS" id="PR00344">
    <property type="entry name" value="BCTRLSENSOR"/>
</dbReference>
<keyword evidence="12" id="KW-0902">Two-component regulatory system</keyword>
<dbReference type="Gene3D" id="1.20.5.1930">
    <property type="match status" value="1"/>
</dbReference>
<evidence type="ECO:0000256" key="9">
    <source>
        <dbReference type="ARBA" id="ARBA00022723"/>
    </source>
</evidence>
<keyword evidence="9" id="KW-0479">Metal-binding</keyword>
<comment type="cofactor">
    <cofactor evidence="2">
        <name>[4Fe-4S] cluster</name>
        <dbReference type="ChEBI" id="CHEBI:49883"/>
    </cofactor>
</comment>
<dbReference type="InterPro" id="IPR017205">
    <property type="entry name" value="Sig_transdc_His_kinase_ChrS"/>
</dbReference>
<dbReference type="InterPro" id="IPR011712">
    <property type="entry name" value="Sig_transdc_His_kin_sub3_dim/P"/>
</dbReference>
<keyword evidence="13" id="KW-0411">Iron-sulfur</keyword>
<evidence type="ECO:0000256" key="11">
    <source>
        <dbReference type="ARBA" id="ARBA00023004"/>
    </source>
</evidence>
<dbReference type="EC" id="2.7.13.3" evidence="4"/>
<keyword evidence="10 18" id="KW-0418">Kinase</keyword>
<dbReference type="GO" id="GO:0016301">
    <property type="term" value="F:kinase activity"/>
    <property type="evidence" value="ECO:0007669"/>
    <property type="project" value="UniProtKB-KW"/>
</dbReference>
<proteinExistence type="predicted"/>
<evidence type="ECO:0000256" key="15">
    <source>
        <dbReference type="ARBA" id="ARBA00030800"/>
    </source>
</evidence>
<dbReference type="CDD" id="cd16917">
    <property type="entry name" value="HATPase_UhpB-NarQ-NarX-like"/>
    <property type="match status" value="1"/>
</dbReference>
<feature type="transmembrane region" description="Helical" evidence="16">
    <location>
        <begin position="46"/>
        <end position="65"/>
    </location>
</feature>
<evidence type="ECO:0000256" key="1">
    <source>
        <dbReference type="ARBA" id="ARBA00000085"/>
    </source>
</evidence>
<evidence type="ECO:0000259" key="17">
    <source>
        <dbReference type="PROSITE" id="PS50109"/>
    </source>
</evidence>
<evidence type="ECO:0000256" key="2">
    <source>
        <dbReference type="ARBA" id="ARBA00001966"/>
    </source>
</evidence>
<evidence type="ECO:0000256" key="6">
    <source>
        <dbReference type="ARBA" id="ARBA00022485"/>
    </source>
</evidence>
<dbReference type="PROSITE" id="PS50109">
    <property type="entry name" value="HIS_KIN"/>
    <property type="match status" value="1"/>
</dbReference>
<keyword evidence="8" id="KW-0808">Transferase</keyword>
<keyword evidence="6" id="KW-0004">4Fe-4S</keyword>
<evidence type="ECO:0000256" key="14">
    <source>
        <dbReference type="ARBA" id="ARBA00024827"/>
    </source>
</evidence>
<name>A0ABS5YMQ2_9ACTN</name>
<dbReference type="Proteomes" id="UP001519654">
    <property type="component" value="Unassembled WGS sequence"/>
</dbReference>
<accession>A0ABS5YMQ2</accession>
<dbReference type="PIRSF" id="PIRSF037434">
    <property type="entry name" value="STHK_ChrS"/>
    <property type="match status" value="1"/>
</dbReference>
<dbReference type="InterPro" id="IPR005467">
    <property type="entry name" value="His_kinase_dom"/>
</dbReference>
<dbReference type="SUPFAM" id="SSF55874">
    <property type="entry name" value="ATPase domain of HSP90 chaperone/DNA topoisomerase II/histidine kinase"/>
    <property type="match status" value="1"/>
</dbReference>
<dbReference type="Gene3D" id="3.30.565.10">
    <property type="entry name" value="Histidine kinase-like ATPase, C-terminal domain"/>
    <property type="match status" value="1"/>
</dbReference>
<evidence type="ECO:0000256" key="8">
    <source>
        <dbReference type="ARBA" id="ARBA00022679"/>
    </source>
</evidence>
<dbReference type="Pfam" id="PF07730">
    <property type="entry name" value="HisKA_3"/>
    <property type="match status" value="1"/>
</dbReference>
<evidence type="ECO:0000256" key="12">
    <source>
        <dbReference type="ARBA" id="ARBA00023012"/>
    </source>
</evidence>
<keyword evidence="11" id="KW-0408">Iron</keyword>
<dbReference type="InterPro" id="IPR036890">
    <property type="entry name" value="HATPase_C_sf"/>
</dbReference>
<feature type="transmembrane region" description="Helical" evidence="16">
    <location>
        <begin position="146"/>
        <end position="163"/>
    </location>
</feature>